<dbReference type="InterPro" id="IPR036291">
    <property type="entry name" value="NAD(P)-bd_dom_sf"/>
</dbReference>
<dbReference type="InterPro" id="IPR050177">
    <property type="entry name" value="Lipid_A_modif_metabolic_enz"/>
</dbReference>
<dbReference type="InterPro" id="IPR001509">
    <property type="entry name" value="Epimerase_deHydtase"/>
</dbReference>
<evidence type="ECO:0000259" key="1">
    <source>
        <dbReference type="Pfam" id="PF01370"/>
    </source>
</evidence>
<dbReference type="Gene3D" id="3.40.50.720">
    <property type="entry name" value="NAD(P)-binding Rossmann-like Domain"/>
    <property type="match status" value="1"/>
</dbReference>
<dbReference type="PANTHER" id="PTHR43245:SF13">
    <property type="entry name" value="UDP-D-APIOSE_UDP-D-XYLOSE SYNTHASE 2"/>
    <property type="match status" value="1"/>
</dbReference>
<dbReference type="SUPFAM" id="SSF51735">
    <property type="entry name" value="NAD(P)-binding Rossmann-fold domains"/>
    <property type="match status" value="1"/>
</dbReference>
<feature type="domain" description="NAD-dependent epimerase/dehydratase" evidence="1">
    <location>
        <begin position="3"/>
        <end position="208"/>
    </location>
</feature>
<dbReference type="Proteomes" id="UP001501509">
    <property type="component" value="Unassembled WGS sequence"/>
</dbReference>
<gene>
    <name evidence="2" type="ORF">GCM10010411_74560</name>
</gene>
<dbReference type="Pfam" id="PF01370">
    <property type="entry name" value="Epimerase"/>
    <property type="match status" value="1"/>
</dbReference>
<reference evidence="2 3" key="1">
    <citation type="journal article" date="2019" name="Int. J. Syst. Evol. Microbiol.">
        <title>The Global Catalogue of Microorganisms (GCM) 10K type strain sequencing project: providing services to taxonomists for standard genome sequencing and annotation.</title>
        <authorList>
            <consortium name="The Broad Institute Genomics Platform"/>
            <consortium name="The Broad Institute Genome Sequencing Center for Infectious Disease"/>
            <person name="Wu L."/>
            <person name="Ma J."/>
        </authorList>
    </citation>
    <scope>NUCLEOTIDE SEQUENCE [LARGE SCALE GENOMIC DNA]</scope>
    <source>
        <strain evidence="2 3">JCM 6833</strain>
    </source>
</reference>
<protein>
    <submittedName>
        <fullName evidence="2">NAD-dependent epimerase/dehydratase family protein</fullName>
    </submittedName>
</protein>
<comment type="caution">
    <text evidence="2">The sequence shown here is derived from an EMBL/GenBank/DDBJ whole genome shotgun (WGS) entry which is preliminary data.</text>
</comment>
<dbReference type="PANTHER" id="PTHR43245">
    <property type="entry name" value="BIFUNCTIONAL POLYMYXIN RESISTANCE PROTEIN ARNA"/>
    <property type="match status" value="1"/>
</dbReference>
<accession>A0ABN3QHP3</accession>
<evidence type="ECO:0000313" key="3">
    <source>
        <dbReference type="Proteomes" id="UP001501509"/>
    </source>
</evidence>
<dbReference type="EMBL" id="BAAATD010000013">
    <property type="protein sequence ID" value="GAA2626671.1"/>
    <property type="molecule type" value="Genomic_DNA"/>
</dbReference>
<sequence length="337" mass="36601">MRVLVLGGTWFLGRAVVVEALRRGHDVTTFNRGKTGQDVPGAQVVRGDRSRHGDLAAAVAAGPFDVVVDPSGYVPVDVAAAAHALAARVGRYVFVSTVDAYEDWPHAPITERSPLHECPPDVAWGSLPYGHLKAGCERALAAAWPGELVVVRPGVLLGVREPKGRLPWWLRRMERGGRVLAPGEPERRLQPVDVRDAAAFVVDLAEGRADGPVNVVAPQGHTTMRRLLQACAAVVERNAELVWLPDDALVAAGVREWTELPMWRPAPGTWAVDATRARAAGLVCRPVTQTVADTWRWMKSGQQVAEHWRTAEHGIDPAKEGELLRSWLGEVRPGPGR</sequence>
<proteinExistence type="predicted"/>
<keyword evidence="3" id="KW-1185">Reference proteome</keyword>
<organism evidence="2 3">
    <name type="scientific">Actinomadura fulvescens</name>
    <dbReference type="NCBI Taxonomy" id="46160"/>
    <lineage>
        <taxon>Bacteria</taxon>
        <taxon>Bacillati</taxon>
        <taxon>Actinomycetota</taxon>
        <taxon>Actinomycetes</taxon>
        <taxon>Streptosporangiales</taxon>
        <taxon>Thermomonosporaceae</taxon>
        <taxon>Actinomadura</taxon>
    </lineage>
</organism>
<evidence type="ECO:0000313" key="2">
    <source>
        <dbReference type="EMBL" id="GAA2626671.1"/>
    </source>
</evidence>
<name>A0ABN3QHP3_9ACTN</name>